<dbReference type="SUPFAM" id="SSF52777">
    <property type="entry name" value="CoA-dependent acyltransferases"/>
    <property type="match status" value="2"/>
</dbReference>
<dbReference type="STRING" id="1328314.Achr_39000"/>
<dbReference type="PANTHER" id="PTHR45398">
    <property type="match status" value="1"/>
</dbReference>
<dbReference type="Pfam" id="PF00501">
    <property type="entry name" value="AMP-binding"/>
    <property type="match status" value="1"/>
</dbReference>
<dbReference type="Gene3D" id="3.30.559.30">
    <property type="entry name" value="Nonribosomal peptide synthetase, condensation domain"/>
    <property type="match status" value="1"/>
</dbReference>
<evidence type="ECO:0000256" key="1">
    <source>
        <dbReference type="SAM" id="MobiDB-lite"/>
    </source>
</evidence>
<dbReference type="InterPro" id="IPR000873">
    <property type="entry name" value="AMP-dep_synth/lig_dom"/>
</dbReference>
<gene>
    <name evidence="4" type="ORF">Achr_39000</name>
</gene>
<feature type="region of interest" description="Disordered" evidence="1">
    <location>
        <begin position="1"/>
        <end position="22"/>
    </location>
</feature>
<dbReference type="GO" id="GO:0003824">
    <property type="term" value="F:catalytic activity"/>
    <property type="evidence" value="ECO:0007669"/>
    <property type="project" value="InterPro"/>
</dbReference>
<reference evidence="4 5" key="1">
    <citation type="journal article" date="2015" name="PLoS ONE">
        <title>Azotobacter Genomes: The Genome of Azotobacter chroococcum NCIMB 8003 (ATCC 4412).</title>
        <authorList>
            <person name="Robson R.L."/>
            <person name="Jones R."/>
            <person name="Robson R.M."/>
            <person name="Schwartz A."/>
            <person name="Richardson T.H."/>
        </authorList>
    </citation>
    <scope>NUCLEOTIDE SEQUENCE [LARGE SCALE GENOMIC DNA]</scope>
    <source>
        <strain evidence="4 5">NCIMB 8003</strain>
    </source>
</reference>
<evidence type="ECO:0000313" key="5">
    <source>
        <dbReference type="Proteomes" id="UP000068210"/>
    </source>
</evidence>
<dbReference type="InterPro" id="IPR023213">
    <property type="entry name" value="CAT-like_dom_sf"/>
</dbReference>
<dbReference type="Gene3D" id="3.40.50.980">
    <property type="match status" value="2"/>
</dbReference>
<evidence type="ECO:0000313" key="4">
    <source>
        <dbReference type="EMBL" id="AJE23286.1"/>
    </source>
</evidence>
<dbReference type="RefSeq" id="WP_082045525.1">
    <property type="nucleotide sequence ID" value="NZ_CP010415.1"/>
</dbReference>
<feature type="domain" description="Condensation" evidence="3">
    <location>
        <begin position="34"/>
        <end position="452"/>
    </location>
</feature>
<organism evidence="4 5">
    <name type="scientific">Azotobacter chroococcum NCIMB 8003</name>
    <dbReference type="NCBI Taxonomy" id="1328314"/>
    <lineage>
        <taxon>Bacteria</taxon>
        <taxon>Pseudomonadati</taxon>
        <taxon>Pseudomonadota</taxon>
        <taxon>Gammaproteobacteria</taxon>
        <taxon>Pseudomonadales</taxon>
        <taxon>Pseudomonadaceae</taxon>
        <taxon>Azotobacter</taxon>
    </lineage>
</organism>
<evidence type="ECO:0000259" key="2">
    <source>
        <dbReference type="Pfam" id="PF00501"/>
    </source>
</evidence>
<protein>
    <submittedName>
        <fullName evidence="4">Pyoverdine sidechain peptide synthetase IV, D-Asp-L-Ser component</fullName>
    </submittedName>
</protein>
<proteinExistence type="predicted"/>
<dbReference type="InterPro" id="IPR001242">
    <property type="entry name" value="Condensation_dom"/>
</dbReference>
<dbReference type="Pfam" id="PF00668">
    <property type="entry name" value="Condensation"/>
    <property type="match status" value="1"/>
</dbReference>
<dbReference type="PANTHER" id="PTHR45398:SF1">
    <property type="entry name" value="ENZYME, PUTATIVE (JCVI)-RELATED"/>
    <property type="match status" value="1"/>
</dbReference>
<accession>A0A0C4WRF2</accession>
<dbReference type="AlphaFoldDB" id="A0A0C4WRF2"/>
<sequence>MTARSSRSFPPPPGSAWQLSQRDVPLGPIPDGVRGTVPLLPLQARLLERQGAAPCSQYLLFELAEDLEPILLEQALRALVAHHDALRLRFAEEGGAWRQACAEAGERHELLWLCEASGEAEVATLCTELQRSLDPRSGPLLRALCLSQAGRADRLLLAIHQLVADAISWRVLLEDLLCAYGQLVAGRRVALPAGTSSFKAWAERLEAWAAAPALQAQRDFWLAQERACTQLPLLVREPAREEQRQCLELCLCAEFSRELLQAARQAYRLRADELLLAALSRVLCAWSEQDSIGLHLENHGRAPLFDGLDLGRTVGCFTSRYPLRLQPAADLPGNLRAIRAQLHSVVDGGLAYGLLRRRGELAGAAPQVLFRYLEPFGEVRDGPLRLVDAGRWREADALLEAPLCIEVEQRGGALRLRLDFSPSQWQRSTLEGLLQRLQDELRGIRAHCLHASRSRLAGAAPPAAPAHACSLPEPVRRHPEPIALARGDTRLAQVVLETRSNRLARHLIECGVGPGMRVGLCLAHGMAMIEGLLAILKAGGAFVPLDPDCPREQLACMAEDSGLQWLLTSTALCGRVPLGEEVEAICLDLLDASGYSSEPPSLALRPRDPACLLYAAGPPGRPRAVTIGHADLSRHMQDLGRSYGMRSAEAELPGASTGGDGALERWAAELSAQMLRGLCRRRVDFFAAFLNFFRPHPSLPA</sequence>
<dbReference type="EMBL" id="CP010415">
    <property type="protein sequence ID" value="AJE23286.1"/>
    <property type="molecule type" value="Genomic_DNA"/>
</dbReference>
<dbReference type="KEGG" id="acx:Achr_39000"/>
<keyword evidence="5" id="KW-1185">Reference proteome</keyword>
<dbReference type="SUPFAM" id="SSF56801">
    <property type="entry name" value="Acetyl-CoA synthetase-like"/>
    <property type="match status" value="1"/>
</dbReference>
<name>A0A0C4WRF2_9GAMM</name>
<dbReference type="Proteomes" id="UP000068210">
    <property type="component" value="Chromosome"/>
</dbReference>
<evidence type="ECO:0000259" key="3">
    <source>
        <dbReference type="Pfam" id="PF00668"/>
    </source>
</evidence>
<dbReference type="Gene3D" id="3.30.559.10">
    <property type="entry name" value="Chloramphenicol acetyltransferase-like domain"/>
    <property type="match status" value="1"/>
</dbReference>
<feature type="domain" description="AMP-dependent synthetase/ligase" evidence="2">
    <location>
        <begin position="474"/>
        <end position="638"/>
    </location>
</feature>
<dbReference type="HOGENOM" id="CLU_393134_0_0_6"/>